<accession>A0A1N6HFB5</accession>
<name>A0A1N6HFB5_9BURK</name>
<protein>
    <recommendedName>
        <fullName evidence="4">DUF4148 domain-containing protein</fullName>
    </recommendedName>
</protein>
<dbReference type="PROSITE" id="PS51257">
    <property type="entry name" value="PROKAR_LIPOPROTEIN"/>
    <property type="match status" value="1"/>
</dbReference>
<organism evidence="2 3">
    <name type="scientific">Paraburkholderia phenazinium</name>
    <dbReference type="NCBI Taxonomy" id="60549"/>
    <lineage>
        <taxon>Bacteria</taxon>
        <taxon>Pseudomonadati</taxon>
        <taxon>Pseudomonadota</taxon>
        <taxon>Betaproteobacteria</taxon>
        <taxon>Burkholderiales</taxon>
        <taxon>Burkholderiaceae</taxon>
        <taxon>Paraburkholderia</taxon>
    </lineage>
</organism>
<evidence type="ECO:0000313" key="2">
    <source>
        <dbReference type="EMBL" id="SIO18407.1"/>
    </source>
</evidence>
<dbReference type="AlphaFoldDB" id="A0A1N6HFB5"/>
<evidence type="ECO:0008006" key="4">
    <source>
        <dbReference type="Google" id="ProtNLM"/>
    </source>
</evidence>
<gene>
    <name evidence="2" type="ORF">SAMN05444168_3232</name>
</gene>
<reference evidence="2 3" key="1">
    <citation type="submission" date="2016-11" db="EMBL/GenBank/DDBJ databases">
        <authorList>
            <person name="Jaros S."/>
            <person name="Januszkiewicz K."/>
            <person name="Wedrychowicz H."/>
        </authorList>
    </citation>
    <scope>NUCLEOTIDE SEQUENCE [LARGE SCALE GENOMIC DNA]</scope>
    <source>
        <strain evidence="2 3">GAS86</strain>
    </source>
</reference>
<feature type="signal peptide" evidence="1">
    <location>
        <begin position="1"/>
        <end position="22"/>
    </location>
</feature>
<feature type="chain" id="PRO_5012523273" description="DUF4148 domain-containing protein" evidence="1">
    <location>
        <begin position="23"/>
        <end position="100"/>
    </location>
</feature>
<dbReference type="EMBL" id="FSRM01000001">
    <property type="protein sequence ID" value="SIO18407.1"/>
    <property type="molecule type" value="Genomic_DNA"/>
</dbReference>
<sequence length="100" mass="11082">MKTPLKYALPLGLMMTSACAMASGQLTPHECNSYPFKHTQGEVTHRDMIRELRELESVGYRPSTDNYSLDITDARARLMAKYATDCKPDQNATAVPPSSS</sequence>
<evidence type="ECO:0000313" key="3">
    <source>
        <dbReference type="Proteomes" id="UP000184693"/>
    </source>
</evidence>
<dbReference type="Proteomes" id="UP000184693">
    <property type="component" value="Unassembled WGS sequence"/>
</dbReference>
<evidence type="ECO:0000256" key="1">
    <source>
        <dbReference type="SAM" id="SignalP"/>
    </source>
</evidence>
<proteinExistence type="predicted"/>
<keyword evidence="1" id="KW-0732">Signal</keyword>
<dbReference type="RefSeq" id="WP_074265152.1">
    <property type="nucleotide sequence ID" value="NZ_FSRM01000001.1"/>
</dbReference>